<evidence type="ECO:0000313" key="3">
    <source>
        <dbReference type="RefSeq" id="XP_024935488.1"/>
    </source>
</evidence>
<protein>
    <submittedName>
        <fullName evidence="3">Uncharacterized protein LOC107275172 isoform X1</fullName>
    </submittedName>
</protein>
<dbReference type="GeneID" id="107275172"/>
<dbReference type="RefSeq" id="XP_024935488.1">
    <property type="nucleotide sequence ID" value="XM_025079720.1"/>
</dbReference>
<keyword evidence="2" id="KW-1185">Reference proteome</keyword>
<gene>
    <name evidence="3" type="primary">LOC107275172</name>
</gene>
<keyword evidence="1" id="KW-0175">Coiled coil</keyword>
<accession>A0AAJ7R736</accession>
<sequence>MRSCYRDVICQRTSKRHDRRMKKKWNDYKKDLCRDKKWLTAVDRLDEYVNDYENMFGQLVIVENNYSDGTWIGRVLKPLVQLKRAVEKNEIYKRQAYKNLKRSNEIMKNTISKLTEEMKTCRESIREEFVNFENLNTDRLIHMDPSQIIHYNGRRPAIKNG</sequence>
<reference evidence="3" key="1">
    <citation type="submission" date="2025-08" db="UniProtKB">
        <authorList>
            <consortium name="RefSeq"/>
        </authorList>
    </citation>
    <scope>IDENTIFICATION</scope>
</reference>
<name>A0AAJ7R736_CEPCN</name>
<evidence type="ECO:0000256" key="1">
    <source>
        <dbReference type="SAM" id="Coils"/>
    </source>
</evidence>
<dbReference type="AlphaFoldDB" id="A0AAJ7R736"/>
<dbReference type="Proteomes" id="UP000694920">
    <property type="component" value="Unplaced"/>
</dbReference>
<proteinExistence type="predicted"/>
<feature type="coiled-coil region" evidence="1">
    <location>
        <begin position="97"/>
        <end position="124"/>
    </location>
</feature>
<dbReference type="KEGG" id="ccin:107275172"/>
<organism evidence="2 3">
    <name type="scientific">Cephus cinctus</name>
    <name type="common">Wheat stem sawfly</name>
    <dbReference type="NCBI Taxonomy" id="211228"/>
    <lineage>
        <taxon>Eukaryota</taxon>
        <taxon>Metazoa</taxon>
        <taxon>Ecdysozoa</taxon>
        <taxon>Arthropoda</taxon>
        <taxon>Hexapoda</taxon>
        <taxon>Insecta</taxon>
        <taxon>Pterygota</taxon>
        <taxon>Neoptera</taxon>
        <taxon>Endopterygota</taxon>
        <taxon>Hymenoptera</taxon>
        <taxon>Cephoidea</taxon>
        <taxon>Cephidae</taxon>
        <taxon>Cephus</taxon>
    </lineage>
</organism>
<evidence type="ECO:0000313" key="2">
    <source>
        <dbReference type="Proteomes" id="UP000694920"/>
    </source>
</evidence>